<feature type="binding site" evidence="15">
    <location>
        <position position="150"/>
    </location>
    <ligand>
        <name>NAD(+)</name>
        <dbReference type="ChEBI" id="CHEBI:57540"/>
    </ligand>
</feature>
<organism evidence="18 19">
    <name type="scientific">Candidatus Phycorickettsia trachydisci</name>
    <dbReference type="NCBI Taxonomy" id="2115978"/>
    <lineage>
        <taxon>Bacteria</taxon>
        <taxon>Pseudomonadati</taxon>
        <taxon>Pseudomonadota</taxon>
        <taxon>Alphaproteobacteria</taxon>
        <taxon>Rickettsiales</taxon>
        <taxon>Rickettsiaceae</taxon>
        <taxon>Candidatus Phycorickettsia</taxon>
    </lineage>
</organism>
<dbReference type="Pfam" id="PF03119">
    <property type="entry name" value="DNA_ligase_ZBD"/>
    <property type="match status" value="1"/>
</dbReference>
<dbReference type="InterPro" id="IPR001357">
    <property type="entry name" value="BRCT_dom"/>
</dbReference>
<evidence type="ECO:0000256" key="2">
    <source>
        <dbReference type="ARBA" id="ARBA00012722"/>
    </source>
</evidence>
<dbReference type="GO" id="GO:0003911">
    <property type="term" value="F:DNA ligase (NAD+) activity"/>
    <property type="evidence" value="ECO:0007669"/>
    <property type="project" value="UniProtKB-UniRule"/>
</dbReference>
<dbReference type="Gene3D" id="6.20.10.30">
    <property type="match status" value="1"/>
</dbReference>
<evidence type="ECO:0000256" key="15">
    <source>
        <dbReference type="HAMAP-Rule" id="MF_01588"/>
    </source>
</evidence>
<dbReference type="InterPro" id="IPR013839">
    <property type="entry name" value="DNAligase_adenylation"/>
</dbReference>
<dbReference type="SUPFAM" id="SSF52113">
    <property type="entry name" value="BRCT domain"/>
    <property type="match status" value="1"/>
</dbReference>
<dbReference type="InterPro" id="IPR010994">
    <property type="entry name" value="RuvA_2-like"/>
</dbReference>
<dbReference type="Gene3D" id="1.10.150.20">
    <property type="entry name" value="5' to 3' exonuclease, C-terminal subdomain"/>
    <property type="match status" value="2"/>
</dbReference>
<dbReference type="GO" id="GO:0006260">
    <property type="term" value="P:DNA replication"/>
    <property type="evidence" value="ECO:0007669"/>
    <property type="project" value="UniProtKB-KW"/>
</dbReference>
<evidence type="ECO:0000256" key="13">
    <source>
        <dbReference type="ARBA" id="ARBA00034005"/>
    </source>
</evidence>
<dbReference type="InterPro" id="IPR036420">
    <property type="entry name" value="BRCT_dom_sf"/>
</dbReference>
<dbReference type="RefSeq" id="WP_106874380.1">
    <property type="nucleotide sequence ID" value="NZ_CP027845.1"/>
</dbReference>
<feature type="binding site" evidence="15">
    <location>
        <position position="418"/>
    </location>
    <ligand>
        <name>Zn(2+)</name>
        <dbReference type="ChEBI" id="CHEBI:29105"/>
    </ligand>
</feature>
<dbReference type="CDD" id="cd17748">
    <property type="entry name" value="BRCT_DNA_ligase_like"/>
    <property type="match status" value="1"/>
</dbReference>
<evidence type="ECO:0000256" key="10">
    <source>
        <dbReference type="ARBA" id="ARBA00023027"/>
    </source>
</evidence>
<feature type="active site" description="N6-AMP-lysine intermediate" evidence="15">
    <location>
        <position position="129"/>
    </location>
</feature>
<dbReference type="InterPro" id="IPR004149">
    <property type="entry name" value="Znf_DNAligase_C4"/>
</dbReference>
<dbReference type="KEGG" id="ptc:phytr_5780"/>
<evidence type="ECO:0000256" key="4">
    <source>
        <dbReference type="ARBA" id="ARBA00022598"/>
    </source>
</evidence>
<keyword evidence="5 15" id="KW-0235">DNA replication</keyword>
<name>A0A2P1P8D1_9RICK</name>
<dbReference type="Pfam" id="PF03120">
    <property type="entry name" value="OB_DNA_ligase"/>
    <property type="match status" value="1"/>
</dbReference>
<feature type="binding site" evidence="15">
    <location>
        <position position="421"/>
    </location>
    <ligand>
        <name>Zn(2+)</name>
        <dbReference type="ChEBI" id="CHEBI:29105"/>
    </ligand>
</feature>
<dbReference type="PIRSF" id="PIRSF001604">
    <property type="entry name" value="LigA"/>
    <property type="match status" value="1"/>
</dbReference>
<evidence type="ECO:0000256" key="8">
    <source>
        <dbReference type="ARBA" id="ARBA00022833"/>
    </source>
</evidence>
<dbReference type="Gene3D" id="3.40.50.10190">
    <property type="entry name" value="BRCT domain"/>
    <property type="match status" value="1"/>
</dbReference>
<evidence type="ECO:0000313" key="19">
    <source>
        <dbReference type="Proteomes" id="UP000241762"/>
    </source>
</evidence>
<evidence type="ECO:0000256" key="9">
    <source>
        <dbReference type="ARBA" id="ARBA00022842"/>
    </source>
</evidence>
<dbReference type="GO" id="GO:0046872">
    <property type="term" value="F:metal ion binding"/>
    <property type="evidence" value="ECO:0007669"/>
    <property type="project" value="UniProtKB-KW"/>
</dbReference>
<dbReference type="Proteomes" id="UP000241762">
    <property type="component" value="Chromosome"/>
</dbReference>
<comment type="cofactor">
    <cofactor evidence="15">
        <name>Mg(2+)</name>
        <dbReference type="ChEBI" id="CHEBI:18420"/>
    </cofactor>
    <cofactor evidence="15">
        <name>Mn(2+)</name>
        <dbReference type="ChEBI" id="CHEBI:29035"/>
    </cofactor>
</comment>
<evidence type="ECO:0000256" key="6">
    <source>
        <dbReference type="ARBA" id="ARBA00022723"/>
    </source>
</evidence>
<dbReference type="EC" id="6.5.1.2" evidence="2 15"/>
<dbReference type="EMBL" id="CP027845">
    <property type="protein sequence ID" value="AVP87521.1"/>
    <property type="molecule type" value="Genomic_DNA"/>
</dbReference>
<feature type="binding site" evidence="15">
    <location>
        <position position="442"/>
    </location>
    <ligand>
        <name>Zn(2+)</name>
        <dbReference type="ChEBI" id="CHEBI:29105"/>
    </ligand>
</feature>
<evidence type="ECO:0000256" key="12">
    <source>
        <dbReference type="ARBA" id="ARBA00023211"/>
    </source>
</evidence>
<dbReference type="CDD" id="cd00114">
    <property type="entry name" value="LIGANc"/>
    <property type="match status" value="1"/>
</dbReference>
<dbReference type="FunFam" id="2.40.50.140:FF:000012">
    <property type="entry name" value="DNA ligase"/>
    <property type="match status" value="1"/>
</dbReference>
<keyword evidence="19" id="KW-1185">Reference proteome</keyword>
<feature type="binding site" evidence="15">
    <location>
        <position position="185"/>
    </location>
    <ligand>
        <name>NAD(+)</name>
        <dbReference type="ChEBI" id="CHEBI:57540"/>
    </ligand>
</feature>
<comment type="similarity">
    <text evidence="14 15">Belongs to the NAD-dependent DNA ligase family. LigA subfamily.</text>
</comment>
<dbReference type="OrthoDB" id="9759736at2"/>
<keyword evidence="16" id="KW-0175">Coiled coil</keyword>
<protein>
    <recommendedName>
        <fullName evidence="3 15">DNA ligase</fullName>
        <ecNumber evidence="2 15">6.5.1.2</ecNumber>
    </recommendedName>
    <alternativeName>
        <fullName evidence="15">Polydeoxyribonucleotide synthase [NAD(+)]</fullName>
    </alternativeName>
</protein>
<evidence type="ECO:0000259" key="17">
    <source>
        <dbReference type="PROSITE" id="PS50172"/>
    </source>
</evidence>
<dbReference type="SMART" id="SM00292">
    <property type="entry name" value="BRCT"/>
    <property type="match status" value="1"/>
</dbReference>
<gene>
    <name evidence="15" type="primary">ligA</name>
    <name evidence="18" type="ORF">phytr_5780</name>
</gene>
<evidence type="ECO:0000256" key="5">
    <source>
        <dbReference type="ARBA" id="ARBA00022705"/>
    </source>
</evidence>
<evidence type="ECO:0000313" key="18">
    <source>
        <dbReference type="EMBL" id="AVP87521.1"/>
    </source>
</evidence>
<keyword evidence="9 15" id="KW-0460">Magnesium</keyword>
<dbReference type="InterPro" id="IPR013840">
    <property type="entry name" value="DNAligase_N"/>
</dbReference>
<dbReference type="Gene3D" id="3.30.470.30">
    <property type="entry name" value="DNA ligase/mRNA capping enzyme"/>
    <property type="match status" value="1"/>
</dbReference>
<feature type="binding site" evidence="15">
    <location>
        <position position="436"/>
    </location>
    <ligand>
        <name>Zn(2+)</name>
        <dbReference type="ChEBI" id="CHEBI:29105"/>
    </ligand>
</feature>
<dbReference type="SUPFAM" id="SSF50249">
    <property type="entry name" value="Nucleic acid-binding proteins"/>
    <property type="match status" value="1"/>
</dbReference>
<evidence type="ECO:0000256" key="11">
    <source>
        <dbReference type="ARBA" id="ARBA00023204"/>
    </source>
</evidence>
<evidence type="ECO:0000256" key="1">
    <source>
        <dbReference type="ARBA" id="ARBA00004067"/>
    </source>
</evidence>
<feature type="binding site" evidence="15">
    <location>
        <begin position="46"/>
        <end position="50"/>
    </location>
    <ligand>
        <name>NAD(+)</name>
        <dbReference type="ChEBI" id="CHEBI:57540"/>
    </ligand>
</feature>
<dbReference type="PROSITE" id="PS50172">
    <property type="entry name" value="BRCT"/>
    <property type="match status" value="1"/>
</dbReference>
<feature type="binding site" evidence="15">
    <location>
        <position position="127"/>
    </location>
    <ligand>
        <name>NAD(+)</name>
        <dbReference type="ChEBI" id="CHEBI:57540"/>
    </ligand>
</feature>
<sequence>MLSKYQEINIEELSKSEAKKLLKELSNEIEKHNKAYYVENKPLISDAGYDLLVRITKSLQEKFPDIHLRQDVLQQVAPKAQAGFSKITHKVPMLSLDNAFEVEDFDDFITRCQRFILIDHFPQLCCELKIDGLSFAATFENGKLKYAATRGDGYVGEDITENLRTIKTFPQNLQNVPDIFEVRGEIYISKNDFLELNKSQLAKNLPTFANARNAAAGSIRQLDPSVTAARPLRYFVYSVVDTDNLFRTQDEILKYCENLGFRLEQYSQLASNLDEAISFYEKIKSLRDSLDHEIDGVVYKVNDLALQKRLGFVGKAPRFAIAYKFPAFLATTKIKDIKIQVGRTGAITPIAELEKVNISGVVVGKATLHNFDDIARKDIRIGDCVSLYRAGDVIPKIQEVDFSKRHGNERKVDLPRFCPSCNTPLEFNGDDAIIRCNNIWNCPDQLLEKIIHFASRDALNIVTLGDRQVKFLRDQQFIKTPLDIFYLSQHADVLTGLDGWGKKSVDNLLANIEKAKNTSLDKFIYALGIRYLGQTNSFMLAKEFKTANNFLSALIELNKDNKEILEKLDLIDGMGAKTLQGIYEFALHEPNIQMVRNFISVLSIKDLVFEANSAISGLNIVFTGTMQSMSRSEAKMIAQNLGAKVGSAISSNTDILVVGEGSGSKLKKAKELSIKTLSEQEWKELIKE</sequence>
<reference evidence="18 19" key="1">
    <citation type="submission" date="2018-03" db="EMBL/GenBank/DDBJ databases">
        <title>A gene transfer event suggests a long-term partnership between eustigmatophyte algae and a novel lineage of endosymbiotic bacteria.</title>
        <authorList>
            <person name="Yurchenko T."/>
            <person name="Sevcikova T."/>
            <person name="Pribyl P."/>
            <person name="El Karkouri K."/>
            <person name="Klimes V."/>
            <person name="Amaral R."/>
            <person name="Zbrankova V."/>
            <person name="Kim E."/>
            <person name="Raoult D."/>
            <person name="Santos L.M.A."/>
            <person name="Elias M."/>
        </authorList>
    </citation>
    <scope>NUCLEOTIDE SEQUENCE [LARGE SCALE GENOMIC DNA]</scope>
    <source>
        <strain evidence="18">CCALA 838</strain>
    </source>
</reference>
<accession>A0A2P1P8D1</accession>
<keyword evidence="10 15" id="KW-0520">NAD</keyword>
<keyword evidence="8 15" id="KW-0862">Zinc</keyword>
<dbReference type="AlphaFoldDB" id="A0A2P1P8D1"/>
<keyword evidence="11 15" id="KW-0234">DNA repair</keyword>
<dbReference type="HAMAP" id="MF_01588">
    <property type="entry name" value="DNA_ligase_A"/>
    <property type="match status" value="1"/>
</dbReference>
<dbReference type="InterPro" id="IPR012340">
    <property type="entry name" value="NA-bd_OB-fold"/>
</dbReference>
<dbReference type="PANTHER" id="PTHR23389:SF9">
    <property type="entry name" value="DNA LIGASE"/>
    <property type="match status" value="1"/>
</dbReference>
<dbReference type="SUPFAM" id="SSF47781">
    <property type="entry name" value="RuvA domain 2-like"/>
    <property type="match status" value="1"/>
</dbReference>
<dbReference type="GO" id="GO:0006281">
    <property type="term" value="P:DNA repair"/>
    <property type="evidence" value="ECO:0007669"/>
    <property type="project" value="UniProtKB-KW"/>
</dbReference>
<keyword evidence="6 15" id="KW-0479">Metal-binding</keyword>
<evidence type="ECO:0000256" key="7">
    <source>
        <dbReference type="ARBA" id="ARBA00022763"/>
    </source>
</evidence>
<evidence type="ECO:0000256" key="16">
    <source>
        <dbReference type="SAM" id="Coils"/>
    </source>
</evidence>
<dbReference type="InterPro" id="IPR004150">
    <property type="entry name" value="NAD_DNA_ligase_OB"/>
</dbReference>
<keyword evidence="4 15" id="KW-0436">Ligase</keyword>
<evidence type="ECO:0000256" key="3">
    <source>
        <dbReference type="ARBA" id="ARBA00013308"/>
    </source>
</evidence>
<proteinExistence type="inferred from homology"/>
<feature type="binding site" evidence="15">
    <location>
        <position position="324"/>
    </location>
    <ligand>
        <name>NAD(+)</name>
        <dbReference type="ChEBI" id="CHEBI:57540"/>
    </ligand>
</feature>
<comment type="catalytic activity">
    <reaction evidence="13 15">
        <text>NAD(+) + (deoxyribonucleotide)n-3'-hydroxyl + 5'-phospho-(deoxyribonucleotide)m = (deoxyribonucleotide)n+m + AMP + beta-nicotinamide D-nucleotide.</text>
        <dbReference type="EC" id="6.5.1.2"/>
    </reaction>
</comment>
<evidence type="ECO:0000256" key="14">
    <source>
        <dbReference type="ARBA" id="ARBA00060881"/>
    </source>
</evidence>
<keyword evidence="12 15" id="KW-0464">Manganese</keyword>
<dbReference type="Gene3D" id="1.10.287.610">
    <property type="entry name" value="Helix hairpin bin"/>
    <property type="match status" value="1"/>
</dbReference>
<dbReference type="NCBIfam" id="TIGR00575">
    <property type="entry name" value="dnlj"/>
    <property type="match status" value="1"/>
</dbReference>
<dbReference type="SMART" id="SM00532">
    <property type="entry name" value="LIGANc"/>
    <property type="match status" value="1"/>
</dbReference>
<feature type="coiled-coil region" evidence="16">
    <location>
        <begin position="8"/>
        <end position="35"/>
    </location>
</feature>
<dbReference type="InterPro" id="IPR001679">
    <property type="entry name" value="DNA_ligase"/>
</dbReference>
<feature type="binding site" evidence="15">
    <location>
        <position position="300"/>
    </location>
    <ligand>
        <name>NAD(+)</name>
        <dbReference type="ChEBI" id="CHEBI:57540"/>
    </ligand>
</feature>
<dbReference type="GO" id="GO:0005829">
    <property type="term" value="C:cytosol"/>
    <property type="evidence" value="ECO:0007669"/>
    <property type="project" value="TreeGrafter"/>
</dbReference>
<feature type="binding site" evidence="15">
    <location>
        <begin position="95"/>
        <end position="96"/>
    </location>
    <ligand>
        <name>NAD(+)</name>
        <dbReference type="ChEBI" id="CHEBI:57540"/>
    </ligand>
</feature>
<feature type="domain" description="BRCT" evidence="17">
    <location>
        <begin position="610"/>
        <end position="682"/>
    </location>
</feature>
<comment type="function">
    <text evidence="1 15">DNA ligase that catalyzes the formation of phosphodiester linkages between 5'-phosphoryl and 3'-hydroxyl groups in double-stranded DNA using NAD as a coenzyme and as the energy source for the reaction. It is essential for DNA replication and repair of damaged DNA.</text>
</comment>
<dbReference type="SUPFAM" id="SSF56091">
    <property type="entry name" value="DNA ligase/mRNA capping enzyme, catalytic domain"/>
    <property type="match status" value="1"/>
</dbReference>
<dbReference type="FunFam" id="3.30.470.30:FF:000001">
    <property type="entry name" value="DNA ligase"/>
    <property type="match status" value="1"/>
</dbReference>
<dbReference type="PANTHER" id="PTHR23389">
    <property type="entry name" value="CHROMOSOME TRANSMISSION FIDELITY FACTOR 18"/>
    <property type="match status" value="1"/>
</dbReference>
<dbReference type="Pfam" id="PF01653">
    <property type="entry name" value="DNA_ligase_aden"/>
    <property type="match status" value="1"/>
</dbReference>
<dbReference type="Gene3D" id="2.40.50.140">
    <property type="entry name" value="Nucleic acid-binding proteins"/>
    <property type="match status" value="1"/>
</dbReference>
<keyword evidence="7 15" id="KW-0227">DNA damage</keyword>
<dbReference type="Pfam" id="PF00533">
    <property type="entry name" value="BRCT"/>
    <property type="match status" value="1"/>
</dbReference>
<dbReference type="NCBIfam" id="NF005932">
    <property type="entry name" value="PRK07956.1"/>
    <property type="match status" value="1"/>
</dbReference>